<dbReference type="AlphaFoldDB" id="A0AAJ6BNA8"/>
<dbReference type="SFLD" id="SFLDS00019">
    <property type="entry name" value="Glutathione_Transferase_(cytos"/>
    <property type="match status" value="1"/>
</dbReference>
<evidence type="ECO:0000259" key="2">
    <source>
        <dbReference type="PROSITE" id="PS50405"/>
    </source>
</evidence>
<dbReference type="InterPro" id="IPR004045">
    <property type="entry name" value="Glutathione_S-Trfase_N"/>
</dbReference>
<feature type="domain" description="GST C-terminal" evidence="2">
    <location>
        <begin position="92"/>
        <end position="248"/>
    </location>
</feature>
<protein>
    <submittedName>
        <fullName evidence="3">Glutathione S-transferase family protein</fullName>
    </submittedName>
</protein>
<reference evidence="3" key="1">
    <citation type="submission" date="2023-03" db="EMBL/GenBank/DDBJ databases">
        <title>Andean soil-derived lignocellulolytic bacterial consortium as a source of novel taxa and putative plastic-active enzymes.</title>
        <authorList>
            <person name="Diaz-Garcia L."/>
            <person name="Chuvochina M."/>
            <person name="Feuerriegel G."/>
            <person name="Bunk B."/>
            <person name="Sproer C."/>
            <person name="Streit W.R."/>
            <person name="Rodriguez L.M."/>
            <person name="Overmann J."/>
            <person name="Jimenez D.J."/>
        </authorList>
    </citation>
    <scope>NUCLEOTIDE SEQUENCE</scope>
    <source>
        <strain evidence="3">MAG 26</strain>
    </source>
</reference>
<dbReference type="InterPro" id="IPR036282">
    <property type="entry name" value="Glutathione-S-Trfase_C_sf"/>
</dbReference>
<organism evidence="3 4">
    <name type="scientific">Candidatus Andeanibacterium colombiense</name>
    <dbReference type="NCBI Taxonomy" id="3121345"/>
    <lineage>
        <taxon>Bacteria</taxon>
        <taxon>Pseudomonadati</taxon>
        <taxon>Pseudomonadota</taxon>
        <taxon>Alphaproteobacteria</taxon>
        <taxon>Sphingomonadales</taxon>
        <taxon>Sphingomonadaceae</taxon>
        <taxon>Candidatus Andeanibacterium</taxon>
    </lineage>
</organism>
<evidence type="ECO:0000313" key="3">
    <source>
        <dbReference type="EMBL" id="WEK45746.1"/>
    </source>
</evidence>
<dbReference type="Gene3D" id="3.40.30.10">
    <property type="entry name" value="Glutaredoxin"/>
    <property type="match status" value="1"/>
</dbReference>
<sequence length="257" mass="28915">MALKYYHAEPLANSLKSMLPLKEKALAYESIYVDLHKFEQHSDWFVAINPEGQVPVLDHDGTIVTHTTVINEYLEDVFPDDQPASGPLRPKDALGAAKMRYWNKFIDEHVMNHVSMHGWHRMVGIIARNIDDGTFEELLANIPLPDQRKKWATARSGFSEADLANATAKIVYALTKIEKQLGETAYLAGNSYTLADINFFAHCGAMVDRMFPELEVDATYPKLAAWRETVKARPAVKEALAGEDRTTPGLRTWSGDR</sequence>
<dbReference type="Pfam" id="PF14497">
    <property type="entry name" value="GST_C_3"/>
    <property type="match status" value="1"/>
</dbReference>
<dbReference type="InterPro" id="IPR040079">
    <property type="entry name" value="Glutathione_S-Trfase"/>
</dbReference>
<dbReference type="EMBL" id="CP119316">
    <property type="protein sequence ID" value="WEK45746.1"/>
    <property type="molecule type" value="Genomic_DNA"/>
</dbReference>
<name>A0AAJ6BNA8_9SPHN</name>
<dbReference type="Gene3D" id="1.20.1050.10">
    <property type="match status" value="1"/>
</dbReference>
<dbReference type="KEGG" id="acob:P0Y56_11995"/>
<proteinExistence type="predicted"/>
<gene>
    <name evidence="3" type="ORF">P0Y56_11995</name>
</gene>
<evidence type="ECO:0000259" key="1">
    <source>
        <dbReference type="PROSITE" id="PS50404"/>
    </source>
</evidence>
<dbReference type="CDD" id="cd00570">
    <property type="entry name" value="GST_N_family"/>
    <property type="match status" value="1"/>
</dbReference>
<dbReference type="PANTHER" id="PTHR44051:SF8">
    <property type="entry name" value="GLUTATHIONE S-TRANSFERASE GSTA"/>
    <property type="match status" value="1"/>
</dbReference>
<accession>A0AAJ6BNA8</accession>
<dbReference type="InterPro" id="IPR036249">
    <property type="entry name" value="Thioredoxin-like_sf"/>
</dbReference>
<dbReference type="PANTHER" id="PTHR44051">
    <property type="entry name" value="GLUTATHIONE S-TRANSFERASE-RELATED"/>
    <property type="match status" value="1"/>
</dbReference>
<dbReference type="Pfam" id="PF02798">
    <property type="entry name" value="GST_N"/>
    <property type="match status" value="1"/>
</dbReference>
<feature type="domain" description="GST N-terminal" evidence="1">
    <location>
        <begin position="1"/>
        <end position="82"/>
    </location>
</feature>
<dbReference type="InterPro" id="IPR010987">
    <property type="entry name" value="Glutathione-S-Trfase_C-like"/>
</dbReference>
<dbReference type="SUPFAM" id="SSF47616">
    <property type="entry name" value="GST C-terminal domain-like"/>
    <property type="match status" value="1"/>
</dbReference>
<dbReference type="Proteomes" id="UP001218362">
    <property type="component" value="Chromosome"/>
</dbReference>
<dbReference type="SUPFAM" id="SSF52833">
    <property type="entry name" value="Thioredoxin-like"/>
    <property type="match status" value="1"/>
</dbReference>
<dbReference type="SFLD" id="SFLDG00358">
    <property type="entry name" value="Main_(cytGST)"/>
    <property type="match status" value="1"/>
</dbReference>
<dbReference type="PROSITE" id="PS50405">
    <property type="entry name" value="GST_CTER"/>
    <property type="match status" value="1"/>
</dbReference>
<dbReference type="PROSITE" id="PS50404">
    <property type="entry name" value="GST_NTER"/>
    <property type="match status" value="1"/>
</dbReference>
<evidence type="ECO:0000313" key="4">
    <source>
        <dbReference type="Proteomes" id="UP001218362"/>
    </source>
</evidence>
<dbReference type="InterPro" id="IPR004046">
    <property type="entry name" value="GST_C"/>
</dbReference>